<evidence type="ECO:0000256" key="1">
    <source>
        <dbReference type="SAM" id="MobiDB-lite"/>
    </source>
</evidence>
<feature type="region of interest" description="Disordered" evidence="1">
    <location>
        <begin position="1"/>
        <end position="119"/>
    </location>
</feature>
<dbReference type="OMA" id="ERPKHEN"/>
<accession>A0A2T4GQG5</accession>
<gene>
    <name evidence="2" type="ORF">FCULG_00001201</name>
</gene>
<feature type="compositionally biased region" description="Polar residues" evidence="1">
    <location>
        <begin position="1"/>
        <end position="10"/>
    </location>
</feature>
<feature type="compositionally biased region" description="Basic and acidic residues" evidence="1">
    <location>
        <begin position="78"/>
        <end position="88"/>
    </location>
</feature>
<feature type="compositionally biased region" description="Basic and acidic residues" evidence="1">
    <location>
        <begin position="97"/>
        <end position="115"/>
    </location>
</feature>
<evidence type="ECO:0000313" key="3">
    <source>
        <dbReference type="Proteomes" id="UP000241587"/>
    </source>
</evidence>
<evidence type="ECO:0000313" key="2">
    <source>
        <dbReference type="EMBL" id="PTD05791.1"/>
    </source>
</evidence>
<keyword evidence="3" id="KW-1185">Reference proteome</keyword>
<dbReference type="AlphaFoldDB" id="A0A2T4GQG5"/>
<comment type="caution">
    <text evidence="2">The sequence shown here is derived from an EMBL/GenBank/DDBJ whole genome shotgun (WGS) entry which is preliminary data.</text>
</comment>
<organism evidence="2 3">
    <name type="scientific">Fusarium culmorum</name>
    <dbReference type="NCBI Taxonomy" id="5516"/>
    <lineage>
        <taxon>Eukaryota</taxon>
        <taxon>Fungi</taxon>
        <taxon>Dikarya</taxon>
        <taxon>Ascomycota</taxon>
        <taxon>Pezizomycotina</taxon>
        <taxon>Sordariomycetes</taxon>
        <taxon>Hypocreomycetidae</taxon>
        <taxon>Hypocreales</taxon>
        <taxon>Nectriaceae</taxon>
        <taxon>Fusarium</taxon>
    </lineage>
</organism>
<reference evidence="2 3" key="1">
    <citation type="submission" date="2018-02" db="EMBL/GenBank/DDBJ databases">
        <title>Fusarium culmorum secondary metabolites in fungal-bacterial-plant interactions.</title>
        <authorList>
            <person name="Schmidt R."/>
        </authorList>
    </citation>
    <scope>NUCLEOTIDE SEQUENCE [LARGE SCALE GENOMIC DNA]</scope>
    <source>
        <strain evidence="2 3">PV</strain>
    </source>
</reference>
<dbReference type="OrthoDB" id="5093774at2759"/>
<feature type="compositionally biased region" description="Basic and acidic residues" evidence="1">
    <location>
        <begin position="51"/>
        <end position="68"/>
    </location>
</feature>
<sequence length="151" mass="16870">MPSPSESSGGNHERADSLPLRIRSPEAQNGLESQHQSSPSDKSTTTDDTDENNKHSEVTENTLKRPESIENIQSIKKINMETDTKPAENTKTSENAKTSEDTKMSENTERPKHENPGFNDDEMALLLLESHVEACDRDDSTMFTSSMYQVL</sequence>
<name>A0A2T4GQG5_FUSCU</name>
<protein>
    <submittedName>
        <fullName evidence="2">Uncharacterized protein</fullName>
    </submittedName>
</protein>
<feature type="compositionally biased region" description="Polar residues" evidence="1">
    <location>
        <begin position="26"/>
        <end position="36"/>
    </location>
</feature>
<dbReference type="Proteomes" id="UP000241587">
    <property type="component" value="Unassembled WGS sequence"/>
</dbReference>
<dbReference type="EMBL" id="PVEM01000012">
    <property type="protein sequence ID" value="PTD05791.1"/>
    <property type="molecule type" value="Genomic_DNA"/>
</dbReference>
<proteinExistence type="predicted"/>